<dbReference type="EMBL" id="KV453914">
    <property type="protein sequence ID" value="ODV77983.1"/>
    <property type="molecule type" value="Genomic_DNA"/>
</dbReference>
<sequence>MVVRSLLRNTLARVPYSDHVPQFVSDILSEDPSPPTTPTVPDLSKNPYECESDDPLAVSPKVKIHAKILKNRHRDPVDTFPIIEEQDEDSSSYDEELTYLNHCDTCDDIPVGISRMGLKIPLYAENVLDSPAPSLFSGSTIRGGLSSEDAGRAKEVAESLQREIRTKQYLNEQNEKFDKLISKNIDVFFKQQNSYNEKDSIMHKIEKEKRQNNFVRRIIGDVMESCMSKVGLSSQTAPNSPNIKINRLDELLSNASTVKEKPDSRDSRFSELLRGLDHNAKMDLYTQLHNELGGDTPRVADPTGETTELDKLQTFLILSIKLSITSMKLAIPVAQYLYQKYINNQIYLVNNKNAHSLADFVLKMMKGLESQLSHKEEWISRTYSKESPKPEQVGKNQQEEGLDEKLDSFYEDFTMGATNALRQQLLNGVGGNDESWRRAATEYVLNKCLAGSGKKEDYSNAKYGIYYSSRRNQDVDDANCSASSSSSSPVSFKSVPVTRQTSSDNLEALSVFHIAEKFAGGIGP</sequence>
<protein>
    <submittedName>
        <fullName evidence="2">Uncharacterized protein</fullName>
    </submittedName>
</protein>
<feature type="compositionally biased region" description="Low complexity" evidence="1">
    <location>
        <begin position="481"/>
        <end position="497"/>
    </location>
</feature>
<gene>
    <name evidence="2" type="ORF">CANTADRAFT_7453</name>
</gene>
<dbReference type="RefSeq" id="XP_020063105.1">
    <property type="nucleotide sequence ID" value="XM_020211118.1"/>
</dbReference>
<name>A0A1E4SES5_9ASCO</name>
<accession>A0A1E4SES5</accession>
<proteinExistence type="predicted"/>
<dbReference type="OrthoDB" id="4019560at2759"/>
<dbReference type="Proteomes" id="UP000094285">
    <property type="component" value="Unassembled WGS sequence"/>
</dbReference>
<evidence type="ECO:0000256" key="1">
    <source>
        <dbReference type="SAM" id="MobiDB-lite"/>
    </source>
</evidence>
<feature type="region of interest" description="Disordered" evidence="1">
    <location>
        <begin position="476"/>
        <end position="497"/>
    </location>
</feature>
<organism evidence="2 3">
    <name type="scientific">Suhomyces tanzawaensis NRRL Y-17324</name>
    <dbReference type="NCBI Taxonomy" id="984487"/>
    <lineage>
        <taxon>Eukaryota</taxon>
        <taxon>Fungi</taxon>
        <taxon>Dikarya</taxon>
        <taxon>Ascomycota</taxon>
        <taxon>Saccharomycotina</taxon>
        <taxon>Pichiomycetes</taxon>
        <taxon>Debaryomycetaceae</taxon>
        <taxon>Suhomyces</taxon>
    </lineage>
</organism>
<evidence type="ECO:0000313" key="3">
    <source>
        <dbReference type="Proteomes" id="UP000094285"/>
    </source>
</evidence>
<reference evidence="3" key="1">
    <citation type="submission" date="2016-05" db="EMBL/GenBank/DDBJ databases">
        <title>Comparative genomics of biotechnologically important yeasts.</title>
        <authorList>
            <consortium name="DOE Joint Genome Institute"/>
            <person name="Riley R."/>
            <person name="Haridas S."/>
            <person name="Wolfe K.H."/>
            <person name="Lopes M.R."/>
            <person name="Hittinger C.T."/>
            <person name="Goker M."/>
            <person name="Salamov A."/>
            <person name="Wisecaver J."/>
            <person name="Long T.M."/>
            <person name="Aerts A.L."/>
            <person name="Barry K."/>
            <person name="Choi C."/>
            <person name="Clum A."/>
            <person name="Coughlan A.Y."/>
            <person name="Deshpande S."/>
            <person name="Douglass A.P."/>
            <person name="Hanson S.J."/>
            <person name="Klenk H.-P."/>
            <person name="Labutti K."/>
            <person name="Lapidus A."/>
            <person name="Lindquist E."/>
            <person name="Lipzen A."/>
            <person name="Meier-Kolthoff J.P."/>
            <person name="Ohm R.A."/>
            <person name="Otillar R.P."/>
            <person name="Pangilinan J."/>
            <person name="Peng Y."/>
            <person name="Rokas A."/>
            <person name="Rosa C.A."/>
            <person name="Scheuner C."/>
            <person name="Sibirny A.A."/>
            <person name="Slot J.C."/>
            <person name="Stielow J.B."/>
            <person name="Sun H."/>
            <person name="Kurtzman C.P."/>
            <person name="Blackwell M."/>
            <person name="Grigoriev I.V."/>
            <person name="Jeffries T.W."/>
        </authorList>
    </citation>
    <scope>NUCLEOTIDE SEQUENCE [LARGE SCALE GENOMIC DNA]</scope>
    <source>
        <strain evidence="3">NRRL Y-17324</strain>
    </source>
</reference>
<dbReference type="AlphaFoldDB" id="A0A1E4SES5"/>
<dbReference type="GeneID" id="30985254"/>
<evidence type="ECO:0000313" key="2">
    <source>
        <dbReference type="EMBL" id="ODV77983.1"/>
    </source>
</evidence>
<keyword evidence="3" id="KW-1185">Reference proteome</keyword>